<organism evidence="2 3">
    <name type="scientific">Liparis tanakae</name>
    <name type="common">Tanaka's snailfish</name>
    <dbReference type="NCBI Taxonomy" id="230148"/>
    <lineage>
        <taxon>Eukaryota</taxon>
        <taxon>Metazoa</taxon>
        <taxon>Chordata</taxon>
        <taxon>Craniata</taxon>
        <taxon>Vertebrata</taxon>
        <taxon>Euteleostomi</taxon>
        <taxon>Actinopterygii</taxon>
        <taxon>Neopterygii</taxon>
        <taxon>Teleostei</taxon>
        <taxon>Neoteleostei</taxon>
        <taxon>Acanthomorphata</taxon>
        <taxon>Eupercaria</taxon>
        <taxon>Perciformes</taxon>
        <taxon>Cottioidei</taxon>
        <taxon>Cottales</taxon>
        <taxon>Liparidae</taxon>
        <taxon>Liparis</taxon>
    </lineage>
</organism>
<comment type="caution">
    <text evidence="2">The sequence shown here is derived from an EMBL/GenBank/DDBJ whole genome shotgun (WGS) entry which is preliminary data.</text>
</comment>
<gene>
    <name evidence="2" type="ORF">EYF80_052128</name>
</gene>
<feature type="compositionally biased region" description="Basic and acidic residues" evidence="1">
    <location>
        <begin position="38"/>
        <end position="60"/>
    </location>
</feature>
<dbReference type="EMBL" id="SRLO01001454">
    <property type="protein sequence ID" value="TNN37705.1"/>
    <property type="molecule type" value="Genomic_DNA"/>
</dbReference>
<proteinExistence type="predicted"/>
<evidence type="ECO:0000313" key="2">
    <source>
        <dbReference type="EMBL" id="TNN37705.1"/>
    </source>
</evidence>
<keyword evidence="3" id="KW-1185">Reference proteome</keyword>
<sequence length="129" mass="14649">MEKVVVWRVWRVWWERGKGISGAGGPHWLDGLTWRRGSRSEEEAHGKKTQKETTEEEHGGRYAKPKAPLLKQQSKLEKLSGVTTRGASQGTERAAGRTALGWWLKERKARGIMGSNKLPRRDGLDMRCL</sequence>
<evidence type="ECO:0000313" key="3">
    <source>
        <dbReference type="Proteomes" id="UP000314294"/>
    </source>
</evidence>
<accession>A0A4Z2F9R2</accession>
<dbReference type="AlphaFoldDB" id="A0A4Z2F9R2"/>
<feature type="region of interest" description="Disordered" evidence="1">
    <location>
        <begin position="22"/>
        <end position="66"/>
    </location>
</feature>
<name>A0A4Z2F9R2_9TELE</name>
<evidence type="ECO:0000256" key="1">
    <source>
        <dbReference type="SAM" id="MobiDB-lite"/>
    </source>
</evidence>
<reference evidence="2 3" key="1">
    <citation type="submission" date="2019-03" db="EMBL/GenBank/DDBJ databases">
        <title>First draft genome of Liparis tanakae, snailfish: a comprehensive survey of snailfish specific genes.</title>
        <authorList>
            <person name="Kim W."/>
            <person name="Song I."/>
            <person name="Jeong J.-H."/>
            <person name="Kim D."/>
            <person name="Kim S."/>
            <person name="Ryu S."/>
            <person name="Song J.Y."/>
            <person name="Lee S.K."/>
        </authorList>
    </citation>
    <scope>NUCLEOTIDE SEQUENCE [LARGE SCALE GENOMIC DNA]</scope>
    <source>
        <tissue evidence="2">Muscle</tissue>
    </source>
</reference>
<dbReference type="Proteomes" id="UP000314294">
    <property type="component" value="Unassembled WGS sequence"/>
</dbReference>
<protein>
    <submittedName>
        <fullName evidence="2">Uncharacterized protein</fullName>
    </submittedName>
</protein>